<dbReference type="InterPro" id="IPR006020">
    <property type="entry name" value="PTB/PI_dom"/>
</dbReference>
<evidence type="ECO:0000259" key="2">
    <source>
        <dbReference type="PROSITE" id="PS01179"/>
    </source>
</evidence>
<dbReference type="Pfam" id="PF00640">
    <property type="entry name" value="PID"/>
    <property type="match status" value="1"/>
</dbReference>
<name>A0A914XWY8_9BILA</name>
<dbReference type="InterPro" id="IPR011993">
    <property type="entry name" value="PH-like_dom_sf"/>
</dbReference>
<feature type="compositionally biased region" description="Low complexity" evidence="1">
    <location>
        <begin position="9"/>
        <end position="20"/>
    </location>
</feature>
<dbReference type="PROSITE" id="PS01179">
    <property type="entry name" value="PID"/>
    <property type="match status" value="1"/>
</dbReference>
<dbReference type="SUPFAM" id="SSF50729">
    <property type="entry name" value="PH domain-like"/>
    <property type="match status" value="1"/>
</dbReference>
<proteinExistence type="predicted"/>
<dbReference type="WBParaSite" id="PSU_v2.g10271.t1">
    <property type="protein sequence ID" value="PSU_v2.g10271.t1"/>
    <property type="gene ID" value="PSU_v2.g10271"/>
</dbReference>
<evidence type="ECO:0000256" key="1">
    <source>
        <dbReference type="SAM" id="MobiDB-lite"/>
    </source>
</evidence>
<protein>
    <submittedName>
        <fullName evidence="4">PID domain-containing protein</fullName>
    </submittedName>
</protein>
<organism evidence="3 4">
    <name type="scientific">Panagrolaimus superbus</name>
    <dbReference type="NCBI Taxonomy" id="310955"/>
    <lineage>
        <taxon>Eukaryota</taxon>
        <taxon>Metazoa</taxon>
        <taxon>Ecdysozoa</taxon>
        <taxon>Nematoda</taxon>
        <taxon>Chromadorea</taxon>
        <taxon>Rhabditida</taxon>
        <taxon>Tylenchina</taxon>
        <taxon>Panagrolaimomorpha</taxon>
        <taxon>Panagrolaimoidea</taxon>
        <taxon>Panagrolaimidae</taxon>
        <taxon>Panagrolaimus</taxon>
    </lineage>
</organism>
<reference evidence="4" key="1">
    <citation type="submission" date="2022-11" db="UniProtKB">
        <authorList>
            <consortium name="WormBaseParasite"/>
        </authorList>
    </citation>
    <scope>IDENTIFICATION</scope>
</reference>
<dbReference type="Pfam" id="PF12473">
    <property type="entry name" value="DUF3694"/>
    <property type="match status" value="1"/>
</dbReference>
<dbReference type="AlphaFoldDB" id="A0A914XWY8"/>
<keyword evidence="3" id="KW-1185">Reference proteome</keyword>
<dbReference type="Proteomes" id="UP000887577">
    <property type="component" value="Unplaced"/>
</dbReference>
<accession>A0A914XWY8</accession>
<feature type="region of interest" description="Disordered" evidence="1">
    <location>
        <begin position="1"/>
        <end position="20"/>
    </location>
</feature>
<evidence type="ECO:0000313" key="4">
    <source>
        <dbReference type="WBParaSite" id="PSU_v2.g10271.t1"/>
    </source>
</evidence>
<dbReference type="InterPro" id="IPR022164">
    <property type="entry name" value="Kinesin-like"/>
</dbReference>
<dbReference type="Gene3D" id="2.30.29.30">
    <property type="entry name" value="Pleckstrin-homology domain (PH domain)/Phosphotyrosine-binding domain (PTB)"/>
    <property type="match status" value="1"/>
</dbReference>
<sequence length="340" mass="38124">MVPPTCLPSTSTSNNSLSNNNDLKVSKNSAVFDDISYLGSSKIENPLSENEMLQIVGNFNQEKAHDAIGVIIIIPNFAGGIVRLYESTSRTEISSFPVQRIRFCARGQINSPERACFALSFTQFNGNEEVNQCHVFRCHYPDTAGKALLCFANAFRNTDPTATVGITPSSPRIGNASPAPLGTEEDYQFEAFLEIKEEDAKKGFTLCSVEKNCFKLRRDREKRVVVVIRQVSGPRSLAVKKCFGLLLAPGRNLREADMHLLDIESDVAGEGNRNYMIEGLWNPCAQNFEVLNSETPKETRVYMTVAADVILEGINEPVRFNIECKARIFQQYERFWYGYF</sequence>
<feature type="domain" description="PID" evidence="2">
    <location>
        <begin position="82"/>
        <end position="148"/>
    </location>
</feature>
<evidence type="ECO:0000313" key="3">
    <source>
        <dbReference type="Proteomes" id="UP000887577"/>
    </source>
</evidence>